<proteinExistence type="predicted"/>
<protein>
    <submittedName>
        <fullName evidence="2">Uncharacterized protein</fullName>
    </submittedName>
</protein>
<keyword evidence="1" id="KW-0175">Coiled coil</keyword>
<organism evidence="2 3">
    <name type="scientific">Rhodococcus phage REQ3</name>
    <dbReference type="NCBI Taxonomy" id="1109714"/>
    <lineage>
        <taxon>Viruses</taxon>
        <taxon>Duplodnaviria</taxon>
        <taxon>Heunggongvirae</taxon>
        <taxon>Uroviricota</taxon>
        <taxon>Caudoviricetes</taxon>
        <taxon>Caudoviricetes incertae sedis</taxon>
        <taxon>Wodongavirus</taxon>
        <taxon>Wodongavirus REQ3</taxon>
    </lineage>
</organism>
<accession>G9FH76</accession>
<dbReference type="RefSeq" id="YP_005087221.1">
    <property type="nucleotide sequence ID" value="NC_016654.1"/>
</dbReference>
<keyword evidence="3" id="KW-1185">Reference proteome</keyword>
<dbReference type="Proteomes" id="UP000005431">
    <property type="component" value="Segment"/>
</dbReference>
<reference evidence="2 3" key="1">
    <citation type="submission" date="2011-06" db="EMBL/GenBank/DDBJ databases">
        <title>Two lysogenic phages can make up a single lytic phage.</title>
        <authorList>
            <person name="Petrovski S."/>
        </authorList>
    </citation>
    <scope>NUCLEOTIDE SEQUENCE [LARGE SCALE GENOMIC DNA]</scope>
</reference>
<dbReference type="KEGG" id="vg:11541427"/>
<name>G9FH76_9CAUD</name>
<evidence type="ECO:0000256" key="1">
    <source>
        <dbReference type="SAM" id="Coils"/>
    </source>
</evidence>
<evidence type="ECO:0000313" key="2">
    <source>
        <dbReference type="EMBL" id="AEV51965.1"/>
    </source>
</evidence>
<dbReference type="EMBL" id="JN116824">
    <property type="protein sequence ID" value="AEV51965.1"/>
    <property type="molecule type" value="Genomic_DNA"/>
</dbReference>
<evidence type="ECO:0000313" key="3">
    <source>
        <dbReference type="Proteomes" id="UP000005431"/>
    </source>
</evidence>
<feature type="coiled-coil region" evidence="1">
    <location>
        <begin position="52"/>
        <end position="79"/>
    </location>
</feature>
<dbReference type="GeneID" id="11541427"/>
<sequence length="110" mass="12277">MTIDLDKLEGELLDQYGCSDLEELANYHGTAHTMLAELRKSQRSIEWLQTLAEKHSLDSARSERELQEAQATIERVRALAYDPDDADEYAATAIVVDATLLQRALDGARG</sequence>